<name>A0AAV2DBX7_9ROSI</name>
<reference evidence="2 3" key="1">
    <citation type="submission" date="2024-04" db="EMBL/GenBank/DDBJ databases">
        <authorList>
            <person name="Fracassetti M."/>
        </authorList>
    </citation>
    <scope>NUCLEOTIDE SEQUENCE [LARGE SCALE GENOMIC DNA]</scope>
</reference>
<protein>
    <submittedName>
        <fullName evidence="2">Uncharacterized protein</fullName>
    </submittedName>
</protein>
<dbReference type="EMBL" id="OZ034815">
    <property type="protein sequence ID" value="CAL1370792.1"/>
    <property type="molecule type" value="Genomic_DNA"/>
</dbReference>
<feature type="compositionally biased region" description="Low complexity" evidence="1">
    <location>
        <begin position="29"/>
        <end position="46"/>
    </location>
</feature>
<dbReference type="Proteomes" id="UP001497516">
    <property type="component" value="Chromosome 2"/>
</dbReference>
<proteinExistence type="predicted"/>
<organism evidence="2 3">
    <name type="scientific">Linum trigynum</name>
    <dbReference type="NCBI Taxonomy" id="586398"/>
    <lineage>
        <taxon>Eukaryota</taxon>
        <taxon>Viridiplantae</taxon>
        <taxon>Streptophyta</taxon>
        <taxon>Embryophyta</taxon>
        <taxon>Tracheophyta</taxon>
        <taxon>Spermatophyta</taxon>
        <taxon>Magnoliopsida</taxon>
        <taxon>eudicotyledons</taxon>
        <taxon>Gunneridae</taxon>
        <taxon>Pentapetalae</taxon>
        <taxon>rosids</taxon>
        <taxon>fabids</taxon>
        <taxon>Malpighiales</taxon>
        <taxon>Linaceae</taxon>
        <taxon>Linum</taxon>
    </lineage>
</organism>
<feature type="region of interest" description="Disordered" evidence="1">
    <location>
        <begin position="1"/>
        <end position="90"/>
    </location>
</feature>
<evidence type="ECO:0000313" key="2">
    <source>
        <dbReference type="EMBL" id="CAL1370792.1"/>
    </source>
</evidence>
<evidence type="ECO:0000256" key="1">
    <source>
        <dbReference type="SAM" id="MobiDB-lite"/>
    </source>
</evidence>
<gene>
    <name evidence="2" type="ORF">LTRI10_LOCUS12892</name>
</gene>
<evidence type="ECO:0000313" key="3">
    <source>
        <dbReference type="Proteomes" id="UP001497516"/>
    </source>
</evidence>
<keyword evidence="3" id="KW-1185">Reference proteome</keyword>
<accession>A0AAV2DBX7</accession>
<sequence length="90" mass="9222">MPARCANRVPSSMLLLPSDGEEEEITARSDPAVASISSSSLSGVAAEENSAGDEQTDLGPWIGGDEQREESSTATSKGRGPGNEQSQAGD</sequence>
<dbReference type="AlphaFoldDB" id="A0AAV2DBX7"/>